<feature type="transmembrane region" description="Helical" evidence="1">
    <location>
        <begin position="189"/>
        <end position="209"/>
    </location>
</feature>
<comment type="caution">
    <text evidence="2">The sequence shown here is derived from an EMBL/GenBank/DDBJ whole genome shotgun (WGS) entry which is preliminary data.</text>
</comment>
<organism evidence="2 3">
    <name type="scientific">Tenacibaculum polynesiense</name>
    <dbReference type="NCBI Taxonomy" id="3137857"/>
    <lineage>
        <taxon>Bacteria</taxon>
        <taxon>Pseudomonadati</taxon>
        <taxon>Bacteroidota</taxon>
        <taxon>Flavobacteriia</taxon>
        <taxon>Flavobacteriales</taxon>
        <taxon>Flavobacteriaceae</taxon>
        <taxon>Tenacibaculum</taxon>
    </lineage>
</organism>
<gene>
    <name evidence="2" type="ORF">T190423A01A_20521</name>
</gene>
<feature type="transmembrane region" description="Helical" evidence="1">
    <location>
        <begin position="119"/>
        <end position="140"/>
    </location>
</feature>
<evidence type="ECO:0000313" key="2">
    <source>
        <dbReference type="EMBL" id="CAL2102770.1"/>
    </source>
</evidence>
<evidence type="ECO:0008006" key="4">
    <source>
        <dbReference type="Google" id="ProtNLM"/>
    </source>
</evidence>
<reference evidence="2 3" key="1">
    <citation type="submission" date="2024-05" db="EMBL/GenBank/DDBJ databases">
        <authorList>
            <person name="Duchaud E."/>
        </authorList>
    </citation>
    <scope>NUCLEOTIDE SEQUENCE [LARGE SCALE GENOMIC DNA]</scope>
    <source>
        <strain evidence="2">Ena-SAMPLE-TAB-13-05-2024-13:56:06:370-140308</strain>
    </source>
</reference>
<keyword evidence="3" id="KW-1185">Reference proteome</keyword>
<dbReference type="EMBL" id="CAXJIO010000011">
    <property type="protein sequence ID" value="CAL2102770.1"/>
    <property type="molecule type" value="Genomic_DNA"/>
</dbReference>
<feature type="transmembrane region" description="Helical" evidence="1">
    <location>
        <begin position="89"/>
        <end position="107"/>
    </location>
</feature>
<protein>
    <recommendedName>
        <fullName evidence="4">YhhN-like protein</fullName>
    </recommendedName>
</protein>
<keyword evidence="1" id="KW-1133">Transmembrane helix</keyword>
<sequence length="213" mass="25190">MDTLFYIGFLLAIFSFLIYLLYFKKKKVDSINYFVLFLFCMFFFDALGLLFFDFGYNNSLYNLLSLLEFNVLFVFYLKISQDQLTKKTIKSTIVVYNLILIVSSMYYGMDVFSIKYNTIAPLFGALLIAIVLLLYLREILLSEEILNYKNNVFFWITTGLLLYYLGTMPLTAIFNLMKSGSSFYFLYKIQYVLTIIMHGCFILGLLWSWKRIR</sequence>
<feature type="transmembrane region" description="Helical" evidence="1">
    <location>
        <begin position="60"/>
        <end position="77"/>
    </location>
</feature>
<accession>A0ABM9PAZ6</accession>
<keyword evidence="1" id="KW-0812">Transmembrane</keyword>
<dbReference type="Proteomes" id="UP001497527">
    <property type="component" value="Unassembled WGS sequence"/>
</dbReference>
<proteinExistence type="predicted"/>
<keyword evidence="1" id="KW-0472">Membrane</keyword>
<feature type="transmembrane region" description="Helical" evidence="1">
    <location>
        <begin position="152"/>
        <end position="177"/>
    </location>
</feature>
<evidence type="ECO:0000256" key="1">
    <source>
        <dbReference type="SAM" id="Phobius"/>
    </source>
</evidence>
<feature type="transmembrane region" description="Helical" evidence="1">
    <location>
        <begin position="6"/>
        <end position="22"/>
    </location>
</feature>
<name>A0ABM9PAZ6_9FLAO</name>
<evidence type="ECO:0000313" key="3">
    <source>
        <dbReference type="Proteomes" id="UP001497527"/>
    </source>
</evidence>
<feature type="transmembrane region" description="Helical" evidence="1">
    <location>
        <begin position="34"/>
        <end position="54"/>
    </location>
</feature>